<keyword evidence="6 11" id="KW-0732">Signal</keyword>
<dbReference type="InterPro" id="IPR033900">
    <property type="entry name" value="Gram_neg_porin_domain"/>
</dbReference>
<comment type="similarity">
    <text evidence="2">Belongs to the Gram-negative porin family.</text>
</comment>
<evidence type="ECO:0000256" key="9">
    <source>
        <dbReference type="ARBA" id="ARBA00023136"/>
    </source>
</evidence>
<dbReference type="PANTHER" id="PTHR34501:SF2">
    <property type="entry name" value="OUTER MEMBRANE PORIN F-RELATED"/>
    <property type="match status" value="1"/>
</dbReference>
<dbReference type="PRINTS" id="PR00183">
    <property type="entry name" value="ECOLIPORIN"/>
</dbReference>
<keyword evidence="9" id="KW-0472">Membrane</keyword>
<dbReference type="GO" id="GO:0046930">
    <property type="term" value="C:pore complex"/>
    <property type="evidence" value="ECO:0007669"/>
    <property type="project" value="UniProtKB-KW"/>
</dbReference>
<dbReference type="GO" id="GO:0034220">
    <property type="term" value="P:monoatomic ion transmembrane transport"/>
    <property type="evidence" value="ECO:0007669"/>
    <property type="project" value="InterPro"/>
</dbReference>
<dbReference type="GO" id="GO:0009279">
    <property type="term" value="C:cell outer membrane"/>
    <property type="evidence" value="ECO:0007669"/>
    <property type="project" value="UniProtKB-SubCell"/>
</dbReference>
<dbReference type="AlphaFoldDB" id="A0A486XFQ3"/>
<protein>
    <submittedName>
        <fullName evidence="13">Outer membrane porin protein OmpD</fullName>
    </submittedName>
</protein>
<evidence type="ECO:0000256" key="1">
    <source>
        <dbReference type="ARBA" id="ARBA00004571"/>
    </source>
</evidence>
<dbReference type="EMBL" id="CAAHDN010000018">
    <property type="protein sequence ID" value="VGM96422.1"/>
    <property type="molecule type" value="Genomic_DNA"/>
</dbReference>
<keyword evidence="10" id="KW-0998">Cell outer membrane</keyword>
<keyword evidence="7" id="KW-0406">Ion transport</keyword>
<dbReference type="Pfam" id="PF13609">
    <property type="entry name" value="Porin_4"/>
    <property type="match status" value="1"/>
</dbReference>
<keyword evidence="4" id="KW-1134">Transmembrane beta strand</keyword>
<evidence type="ECO:0000256" key="10">
    <source>
        <dbReference type="ARBA" id="ARBA00023237"/>
    </source>
</evidence>
<dbReference type="InterPro" id="IPR023614">
    <property type="entry name" value="Porin_dom_sf"/>
</dbReference>
<dbReference type="InterPro" id="IPR050298">
    <property type="entry name" value="Gram-neg_bact_OMP"/>
</dbReference>
<dbReference type="CDD" id="cd00342">
    <property type="entry name" value="gram_neg_porins"/>
    <property type="match status" value="1"/>
</dbReference>
<name>A0A486XFQ3_9PAST</name>
<evidence type="ECO:0000256" key="2">
    <source>
        <dbReference type="ARBA" id="ARBA00007539"/>
    </source>
</evidence>
<dbReference type="GO" id="GO:0015288">
    <property type="term" value="F:porin activity"/>
    <property type="evidence" value="ECO:0007669"/>
    <property type="project" value="UniProtKB-KW"/>
</dbReference>
<evidence type="ECO:0000259" key="12">
    <source>
        <dbReference type="Pfam" id="PF13609"/>
    </source>
</evidence>
<keyword evidence="8" id="KW-0626">Porin</keyword>
<reference evidence="13" key="1">
    <citation type="submission" date="2019-03" db="EMBL/GenBank/DDBJ databases">
        <authorList>
            <consortium name="Pathogen Informatics"/>
        </authorList>
    </citation>
    <scope>NUCLEOTIDE SEQUENCE</scope>
    <source>
        <strain evidence="13">Unknown</strain>
    </source>
</reference>
<evidence type="ECO:0000256" key="5">
    <source>
        <dbReference type="ARBA" id="ARBA00022692"/>
    </source>
</evidence>
<evidence type="ECO:0000256" key="4">
    <source>
        <dbReference type="ARBA" id="ARBA00022452"/>
    </source>
</evidence>
<keyword evidence="3" id="KW-0813">Transport</keyword>
<proteinExistence type="inferred from homology"/>
<evidence type="ECO:0000256" key="8">
    <source>
        <dbReference type="ARBA" id="ARBA00023114"/>
    </source>
</evidence>
<keyword evidence="5" id="KW-0812">Transmembrane</keyword>
<dbReference type="InterPro" id="IPR001897">
    <property type="entry name" value="Porin_gammaproteobac"/>
</dbReference>
<comment type="subcellular location">
    <subcellularLocation>
        <location evidence="1">Cell outer membrane</location>
        <topology evidence="1">Multi-pass membrane protein</topology>
    </subcellularLocation>
</comment>
<dbReference type="Gene3D" id="2.40.160.10">
    <property type="entry name" value="Porin"/>
    <property type="match status" value="1"/>
</dbReference>
<gene>
    <name evidence="13" type="primary">ompD</name>
    <name evidence="13" type="ORF">NCTC4101_01842</name>
</gene>
<dbReference type="PANTHER" id="PTHR34501">
    <property type="entry name" value="PROTEIN YDDL-RELATED"/>
    <property type="match status" value="1"/>
</dbReference>
<sequence>MKKTLIALAVTAMISATANATVIYEKEGTKIDLDGRMHFELRNDSEQRNDLRDIGSRVRVRAYQDVGAGFKVFGGAELRFSHGNGSASAIGGNLRTHRLFAGVSQKDVGTLTFGRQLNLGDHIPKANYTYDGGGNIFFDGHKKAATFMSNKFAGFRFAADYYFGQANKANQTSSGTTGWDEGQGYGVGFFYDNTFGDVAVRFGSGYSSVTQSEDGTEAKEFKLKRGGVGFDITYDKLITLGFDWAFGKVSKTGVESGNIGFQKVAGYKATLHKNNRFLVGLKVMATPQNAVYGEYYFATGKKADPTADSLKMRGWMLGVDHRFNKNFVVYLEGGKGKVKQGGKVLNKDGKANHRVALGARFLF</sequence>
<accession>A0A486XFQ3</accession>
<feature type="signal peptide" evidence="11">
    <location>
        <begin position="1"/>
        <end position="20"/>
    </location>
</feature>
<feature type="domain" description="Porin" evidence="12">
    <location>
        <begin position="7"/>
        <end position="337"/>
    </location>
</feature>
<dbReference type="SUPFAM" id="SSF56935">
    <property type="entry name" value="Porins"/>
    <property type="match status" value="1"/>
</dbReference>
<evidence type="ECO:0000256" key="11">
    <source>
        <dbReference type="SAM" id="SignalP"/>
    </source>
</evidence>
<evidence type="ECO:0000256" key="6">
    <source>
        <dbReference type="ARBA" id="ARBA00022729"/>
    </source>
</evidence>
<evidence type="ECO:0000313" key="13">
    <source>
        <dbReference type="EMBL" id="VGM96422.1"/>
    </source>
</evidence>
<organism evidence="13">
    <name type="scientific">uncultured Avibacterium sp</name>
    <dbReference type="NCBI Taxonomy" id="1936169"/>
    <lineage>
        <taxon>Bacteria</taxon>
        <taxon>Pseudomonadati</taxon>
        <taxon>Pseudomonadota</taxon>
        <taxon>Gammaproteobacteria</taxon>
        <taxon>Pasteurellales</taxon>
        <taxon>Pasteurellaceae</taxon>
        <taxon>Avibacterium</taxon>
        <taxon>environmental samples</taxon>
    </lineage>
</organism>
<evidence type="ECO:0000256" key="7">
    <source>
        <dbReference type="ARBA" id="ARBA00023065"/>
    </source>
</evidence>
<evidence type="ECO:0000256" key="3">
    <source>
        <dbReference type="ARBA" id="ARBA00022448"/>
    </source>
</evidence>
<feature type="chain" id="PRO_5019844325" evidence="11">
    <location>
        <begin position="21"/>
        <end position="363"/>
    </location>
</feature>